<dbReference type="Pfam" id="PF00780">
    <property type="entry name" value="CNH"/>
    <property type="match status" value="1"/>
</dbReference>
<dbReference type="GO" id="GO:0006914">
    <property type="term" value="P:autophagy"/>
    <property type="evidence" value="ECO:0007669"/>
    <property type="project" value="TreeGrafter"/>
</dbReference>
<dbReference type="PROSITE" id="PS50219">
    <property type="entry name" value="CNH"/>
    <property type="match status" value="1"/>
</dbReference>
<dbReference type="GO" id="GO:0015031">
    <property type="term" value="P:protein transport"/>
    <property type="evidence" value="ECO:0007669"/>
    <property type="project" value="UniProtKB-KW"/>
</dbReference>
<dbReference type="GO" id="GO:0034058">
    <property type="term" value="P:endosomal vesicle fusion"/>
    <property type="evidence" value="ECO:0007669"/>
    <property type="project" value="TreeGrafter"/>
</dbReference>
<sequence>MNRQIHVCERKKDSNNVVTKISLASTAETLCYSKHALCYATKTEYFVHDLLSGGTHALFPYESEVVRPLAIRVDKDEFILSGMQGLAVFATPDGCPPRPPLFCGSKKIMSFVFHQPFVHILSDDSLIVFSANDQKMKQMIECDKSEFMCNIDGRIFFCGRRGKFCELTPIQWMEQAEELLANGAVEESLQLAENHLQLSDYNTNDLMKFNFLKQRAAFVKLFAGERTEAQKLLLESEVNPREVINLYKEIRYGEMEKSSLHERTEDLPFSETEEIRYGEMEKSSLHERTEDLPFSETEVLEYLLEARSRDWASYALTTIDKALVKLFTLAGKHDAIKELDSKWNDEETRSWLLNQGSFALVADLTLAAGDSTRSFDLWRRLGTGELRDKRFDHAVPLEALKQLSNRGVVEEALRWLSRLDPSGVVRTVDALKVSLDFEFICGLLKENRSALIEYVGKRIKDSEDPAVHQMYLEILVDEVKISDSQKERKKLRRAIFDASGIDWSEMKHTLSRDDRFPVEVLLIEAKAADPVQALEKLLRSDEDGLDAAELLCSRMNKEHPELFKKLLSYYLKKDPSDEQVRRRILSLLKGLGGGPEAYEVLEKVPSDWKLSDLSRFLLRSAARVEEDVLYAKLRCDLSKSVLQTLKSCEKLRGSSDFIVVDESTLCSFCGGPVGNETIVRHPQTNAIYHQACDSR</sequence>
<dbReference type="PANTHER" id="PTHR12894">
    <property type="entry name" value="CNH DOMAIN CONTAINING"/>
    <property type="match status" value="1"/>
</dbReference>
<dbReference type="AlphaFoldDB" id="A0A1I8AG98"/>
<dbReference type="PANTHER" id="PTHR12894:SF27">
    <property type="entry name" value="TRANSFORMING GROWTH FACTOR-BETA RECEPTOR-ASSOCIATED PROTEIN 1"/>
    <property type="match status" value="1"/>
</dbReference>
<evidence type="ECO:0000256" key="4">
    <source>
        <dbReference type="ARBA" id="ARBA00022927"/>
    </source>
</evidence>
<evidence type="ECO:0000256" key="1">
    <source>
        <dbReference type="ARBA" id="ARBA00004496"/>
    </source>
</evidence>
<keyword evidence="2" id="KW-0813">Transport</keyword>
<comment type="subcellular location">
    <subcellularLocation>
        <location evidence="1">Cytoplasm</location>
    </subcellularLocation>
</comment>
<evidence type="ECO:0000313" key="7">
    <source>
        <dbReference type="WBParaSite" id="L893_g5303.t1"/>
    </source>
</evidence>
<dbReference type="InterPro" id="IPR001180">
    <property type="entry name" value="CNH_dom"/>
</dbReference>
<evidence type="ECO:0000256" key="3">
    <source>
        <dbReference type="ARBA" id="ARBA00022490"/>
    </source>
</evidence>
<protein>
    <submittedName>
        <fullName evidence="7">CNH domain-containing protein</fullName>
    </submittedName>
</protein>
<evidence type="ECO:0000313" key="6">
    <source>
        <dbReference type="Proteomes" id="UP000095287"/>
    </source>
</evidence>
<dbReference type="GO" id="GO:0016020">
    <property type="term" value="C:membrane"/>
    <property type="evidence" value="ECO:0007669"/>
    <property type="project" value="TreeGrafter"/>
</dbReference>
<proteinExistence type="predicted"/>
<evidence type="ECO:0000259" key="5">
    <source>
        <dbReference type="PROSITE" id="PS50219"/>
    </source>
</evidence>
<evidence type="ECO:0000256" key="2">
    <source>
        <dbReference type="ARBA" id="ARBA00022448"/>
    </source>
</evidence>
<dbReference type="GO" id="GO:0005737">
    <property type="term" value="C:cytoplasm"/>
    <property type="evidence" value="ECO:0007669"/>
    <property type="project" value="UniProtKB-SubCell"/>
</dbReference>
<dbReference type="Proteomes" id="UP000095287">
    <property type="component" value="Unplaced"/>
</dbReference>
<reference evidence="7" key="1">
    <citation type="submission" date="2016-11" db="UniProtKB">
        <authorList>
            <consortium name="WormBaseParasite"/>
        </authorList>
    </citation>
    <scope>IDENTIFICATION</scope>
</reference>
<dbReference type="WBParaSite" id="L893_g5303.t1">
    <property type="protein sequence ID" value="L893_g5303.t1"/>
    <property type="gene ID" value="L893_g5303"/>
</dbReference>
<keyword evidence="6" id="KW-1185">Reference proteome</keyword>
<feature type="domain" description="CNH" evidence="5">
    <location>
        <begin position="1"/>
        <end position="155"/>
    </location>
</feature>
<keyword evidence="4" id="KW-0653">Protein transport</keyword>
<keyword evidence="3" id="KW-0963">Cytoplasm</keyword>
<organism evidence="6 7">
    <name type="scientific">Steinernema glaseri</name>
    <dbReference type="NCBI Taxonomy" id="37863"/>
    <lineage>
        <taxon>Eukaryota</taxon>
        <taxon>Metazoa</taxon>
        <taxon>Ecdysozoa</taxon>
        <taxon>Nematoda</taxon>
        <taxon>Chromadorea</taxon>
        <taxon>Rhabditida</taxon>
        <taxon>Tylenchina</taxon>
        <taxon>Panagrolaimomorpha</taxon>
        <taxon>Strongyloidoidea</taxon>
        <taxon>Steinernematidae</taxon>
        <taxon>Steinernema</taxon>
    </lineage>
</organism>
<accession>A0A1I8AG98</accession>
<name>A0A1I8AG98_9BILA</name>
<dbReference type="InterPro" id="IPR032914">
    <property type="entry name" value="Vam6/VPS39/TRAP1"/>
</dbReference>